<dbReference type="AlphaFoldDB" id="A0A418LWD7"/>
<evidence type="ECO:0000313" key="1">
    <source>
        <dbReference type="EMBL" id="RIV17547.1"/>
    </source>
</evidence>
<protein>
    <submittedName>
        <fullName evidence="1">Uncharacterized protein</fullName>
    </submittedName>
</protein>
<dbReference type="EMBL" id="QXED01000017">
    <property type="protein sequence ID" value="RIV17547.1"/>
    <property type="molecule type" value="Genomic_DNA"/>
</dbReference>
<proteinExistence type="predicted"/>
<sequence>MHLPMHNPLNPFDEGVPSALSDQEIETLSTTHSSNLAVLATKNWTFTPWKPPGSDCLLHRGNLTLFEDGRVLFWGDVSSEDANDQWRDVFFDFRSDTNALLVRIGSFSYQMEERQCRTEAPCRWMIQTAPSAQLAGVFDQIRQVGMKAGGFVGPEDYL</sequence>
<comment type="caution">
    <text evidence="1">The sequence shown here is derived from an EMBL/GenBank/DDBJ whole genome shotgun (WGS) entry which is preliminary data.</text>
</comment>
<reference evidence="1 2" key="1">
    <citation type="submission" date="2018-08" db="EMBL/GenBank/DDBJ databases">
        <title>Fibrisoma montanum sp. nov., isolated from Danxia mountain soil.</title>
        <authorList>
            <person name="Huang Y."/>
        </authorList>
    </citation>
    <scope>NUCLEOTIDE SEQUENCE [LARGE SCALE GENOMIC DNA]</scope>
    <source>
        <strain evidence="1 2">HYT19</strain>
    </source>
</reference>
<evidence type="ECO:0000313" key="2">
    <source>
        <dbReference type="Proteomes" id="UP000283523"/>
    </source>
</evidence>
<dbReference type="Proteomes" id="UP000283523">
    <property type="component" value="Unassembled WGS sequence"/>
</dbReference>
<gene>
    <name evidence="1" type="ORF">DYU11_31360</name>
</gene>
<name>A0A418LWD7_9BACT</name>
<organism evidence="1 2">
    <name type="scientific">Fibrisoma montanum</name>
    <dbReference type="NCBI Taxonomy" id="2305895"/>
    <lineage>
        <taxon>Bacteria</taxon>
        <taxon>Pseudomonadati</taxon>
        <taxon>Bacteroidota</taxon>
        <taxon>Cytophagia</taxon>
        <taxon>Cytophagales</taxon>
        <taxon>Spirosomataceae</taxon>
        <taxon>Fibrisoma</taxon>
    </lineage>
</organism>
<keyword evidence="2" id="KW-1185">Reference proteome</keyword>
<accession>A0A418LWD7</accession>